<dbReference type="OrthoDB" id="9009at10239"/>
<reference evidence="2 3" key="1">
    <citation type="journal article" date="2015" name="Plant Pathol. J.">
        <title>Isolation and Genomic Characterization of the T4-Like Bacteriophage PM2 Infecting Pectobacterium carotovorum subsp. carotovorum.</title>
        <authorList>
            <person name="Lim J.A."/>
            <person name="Lee D.H."/>
            <person name="Heu S."/>
        </authorList>
    </citation>
    <scope>NUCLEOTIDE SEQUENCE [LARGE SCALE GENOMIC DNA]</scope>
</reference>
<evidence type="ECO:0000313" key="3">
    <source>
        <dbReference type="Proteomes" id="UP000030739"/>
    </source>
</evidence>
<dbReference type="Proteomes" id="UP000030739">
    <property type="component" value="Segment"/>
</dbReference>
<dbReference type="RefSeq" id="YP_009211516.1">
    <property type="nucleotide sequence ID" value="NC_028940.1"/>
</dbReference>
<proteinExistence type="predicted"/>
<organism evidence="2 3">
    <name type="scientific">Pectobacterium bacteriophage PM2</name>
    <dbReference type="NCBI Taxonomy" id="1429794"/>
    <lineage>
        <taxon>Viruses</taxon>
        <taxon>Duplodnaviria</taxon>
        <taxon>Heunggongvirae</taxon>
        <taxon>Uroviricota</taxon>
        <taxon>Caudoviricetes</taxon>
        <taxon>Pantevenvirales</taxon>
        <taxon>Straboviridae</taxon>
        <taxon>Tevenvirinae</taxon>
        <taxon>Mosugukvirus</taxon>
        <taxon>Mosugukvirus pm2</taxon>
    </lineage>
</organism>
<dbReference type="KEGG" id="vg:26637988"/>
<protein>
    <submittedName>
        <fullName evidence="2">Uncharacterized protein</fullName>
    </submittedName>
</protein>
<dbReference type="EMBL" id="KF835987">
    <property type="protein sequence ID" value="AHY25057.1"/>
    <property type="molecule type" value="Genomic_DNA"/>
</dbReference>
<sequence>MLTEIIKDMIAQNIKEYQERRQRVTARAVELNSGWCASKTGRESLDKIIEPTWGKDDRPHAPFDGYLWENEVGEIAEYHGGSYLPYVTEFDRMDKPEYDGDHGWWKLRLTSEMLTELCLLSSSTGYIEVQSPYKTWDLEDGTKVVMAKVRAHTKILNKIQDISTDIFNAIYEKLNANKGIAPEGKINVTGRVVSVKTFDDFYGVVSKMTVRLENGSTAYGTLPKCVPLDYRGDISFTAKFTQAVNDNTHSFYKNPSKVEIK</sequence>
<feature type="coiled-coil region" evidence="1">
    <location>
        <begin position="7"/>
        <end position="34"/>
    </location>
</feature>
<dbReference type="GeneID" id="26637988"/>
<keyword evidence="1" id="KW-0175">Coiled coil</keyword>
<evidence type="ECO:0000256" key="1">
    <source>
        <dbReference type="SAM" id="Coils"/>
    </source>
</evidence>
<accession>A0A0A0Q3E7</accession>
<evidence type="ECO:0000313" key="2">
    <source>
        <dbReference type="EMBL" id="AHY25057.1"/>
    </source>
</evidence>
<keyword evidence="3" id="KW-1185">Reference proteome</keyword>
<name>A0A0A0Q3E7_9CAUD</name>
<gene>
    <name evidence="2" type="ORF">PM2_095</name>
</gene>